<evidence type="ECO:0000256" key="7">
    <source>
        <dbReference type="ARBA" id="ARBA00022697"/>
    </source>
</evidence>
<comment type="catalytic activity">
    <reaction evidence="12">
        <text>L-homoserine + NADP(+) = L-aspartate 4-semialdehyde + NADPH + H(+)</text>
        <dbReference type="Rhea" id="RHEA:15761"/>
        <dbReference type="ChEBI" id="CHEBI:15378"/>
        <dbReference type="ChEBI" id="CHEBI:57476"/>
        <dbReference type="ChEBI" id="CHEBI:57783"/>
        <dbReference type="ChEBI" id="CHEBI:58349"/>
        <dbReference type="ChEBI" id="CHEBI:537519"/>
        <dbReference type="EC" id="1.1.1.3"/>
    </reaction>
</comment>
<dbReference type="PIRSF" id="PIRSF036497">
    <property type="entry name" value="HDH_short"/>
    <property type="match status" value="1"/>
</dbReference>
<comment type="pathway">
    <text evidence="2 12">Amino-acid biosynthesis; L-methionine biosynthesis via de novo pathway; L-homoserine from L-aspartate: step 3/3.</text>
</comment>
<evidence type="ECO:0000313" key="16">
    <source>
        <dbReference type="EMBL" id="CEM63143.1"/>
    </source>
</evidence>
<evidence type="ECO:0000256" key="13">
    <source>
        <dbReference type="RuleBase" id="RU004171"/>
    </source>
</evidence>
<protein>
    <recommendedName>
        <fullName evidence="5 12">Homoserine dehydrogenase</fullName>
        <ecNumber evidence="4 12">1.1.1.3</ecNumber>
    </recommendedName>
</protein>
<evidence type="ECO:0000256" key="1">
    <source>
        <dbReference type="ARBA" id="ARBA00005056"/>
    </source>
</evidence>
<evidence type="ECO:0000256" key="12">
    <source>
        <dbReference type="RuleBase" id="RU000579"/>
    </source>
</evidence>
<accession>A0A0B7GX93</accession>
<name>A0A0B7GX93_TREPH</name>
<dbReference type="SUPFAM" id="SSF55347">
    <property type="entry name" value="Glyceraldehyde-3-phosphate dehydrogenase-like, C-terminal domain"/>
    <property type="match status" value="1"/>
</dbReference>
<dbReference type="InterPro" id="IPR036291">
    <property type="entry name" value="NAD(P)-bd_dom_sf"/>
</dbReference>
<feature type="domain" description="Homoserine dehydrogenase catalytic" evidence="14">
    <location>
        <begin position="133"/>
        <end position="310"/>
    </location>
</feature>
<evidence type="ECO:0000259" key="15">
    <source>
        <dbReference type="Pfam" id="PF03447"/>
    </source>
</evidence>
<keyword evidence="17" id="KW-1185">Reference proteome</keyword>
<proteinExistence type="inferred from homology"/>
<feature type="binding site" evidence="11">
    <location>
        <position position="185"/>
    </location>
    <ligand>
        <name>L-homoserine</name>
        <dbReference type="ChEBI" id="CHEBI:57476"/>
    </ligand>
</feature>
<evidence type="ECO:0000256" key="6">
    <source>
        <dbReference type="ARBA" id="ARBA00022605"/>
    </source>
</evidence>
<dbReference type="AlphaFoldDB" id="A0A0B7GX93"/>
<evidence type="ECO:0000256" key="10">
    <source>
        <dbReference type="PIRSR" id="PIRSR036497-1"/>
    </source>
</evidence>
<dbReference type="FunFam" id="3.30.360.10:FF:000005">
    <property type="entry name" value="Homoserine dehydrogenase"/>
    <property type="match status" value="1"/>
</dbReference>
<keyword evidence="11 12" id="KW-0521">NADP</keyword>
<feature type="active site" description="Proton donor" evidence="10">
    <location>
        <position position="200"/>
    </location>
</feature>
<reference evidence="17" key="1">
    <citation type="submission" date="2015-01" db="EMBL/GenBank/DDBJ databases">
        <authorList>
            <person name="Manzoor Shahid"/>
            <person name="Zubair Saima"/>
        </authorList>
    </citation>
    <scope>NUCLEOTIDE SEQUENCE [LARGE SCALE GENOMIC DNA]</scope>
    <source>
        <strain evidence="17">V1</strain>
    </source>
</reference>
<comment type="similarity">
    <text evidence="3 13">Belongs to the homoserine dehydrogenase family.</text>
</comment>
<dbReference type="InterPro" id="IPR019811">
    <property type="entry name" value="HDH_CS"/>
</dbReference>
<dbReference type="GO" id="GO:0004412">
    <property type="term" value="F:homoserine dehydrogenase activity"/>
    <property type="evidence" value="ECO:0007669"/>
    <property type="project" value="UniProtKB-EC"/>
</dbReference>
<dbReference type="Pfam" id="PF00742">
    <property type="entry name" value="Homoserine_dh"/>
    <property type="match status" value="1"/>
</dbReference>
<comment type="pathway">
    <text evidence="1 12">Amino-acid biosynthesis; L-threonine biosynthesis; L-threonine from L-aspartate: step 3/5.</text>
</comment>
<evidence type="ECO:0000313" key="17">
    <source>
        <dbReference type="Proteomes" id="UP000042527"/>
    </source>
</evidence>
<feature type="binding site" evidence="11">
    <location>
        <begin position="8"/>
        <end position="13"/>
    </location>
    <ligand>
        <name>NADP(+)</name>
        <dbReference type="ChEBI" id="CHEBI:58349"/>
    </ligand>
</feature>
<dbReference type="PANTHER" id="PTHR43331:SF1">
    <property type="entry name" value="HOMOSERINE DEHYDROGENASE"/>
    <property type="match status" value="1"/>
</dbReference>
<evidence type="ECO:0000256" key="3">
    <source>
        <dbReference type="ARBA" id="ARBA00006753"/>
    </source>
</evidence>
<organism evidence="16 17">
    <name type="scientific">Treponema phagedenis</name>
    <dbReference type="NCBI Taxonomy" id="162"/>
    <lineage>
        <taxon>Bacteria</taxon>
        <taxon>Pseudomonadati</taxon>
        <taxon>Spirochaetota</taxon>
        <taxon>Spirochaetia</taxon>
        <taxon>Spirochaetales</taxon>
        <taxon>Treponemataceae</taxon>
        <taxon>Treponema</taxon>
    </lineage>
</organism>
<dbReference type="PANTHER" id="PTHR43331">
    <property type="entry name" value="HOMOSERINE DEHYDROGENASE"/>
    <property type="match status" value="1"/>
</dbReference>
<dbReference type="EMBL" id="CDNC01000049">
    <property type="protein sequence ID" value="CEM63143.1"/>
    <property type="molecule type" value="Genomic_DNA"/>
</dbReference>
<feature type="binding site" evidence="11">
    <location>
        <position position="101"/>
    </location>
    <ligand>
        <name>NADPH</name>
        <dbReference type="ChEBI" id="CHEBI:57783"/>
    </ligand>
</feature>
<dbReference type="EC" id="1.1.1.3" evidence="4 12"/>
<evidence type="ECO:0000259" key="14">
    <source>
        <dbReference type="Pfam" id="PF00742"/>
    </source>
</evidence>
<dbReference type="PROSITE" id="PS01042">
    <property type="entry name" value="HOMOSER_DHGENASE"/>
    <property type="match status" value="1"/>
</dbReference>
<dbReference type="OrthoDB" id="9808167at2"/>
<keyword evidence="6 12" id="KW-0028">Amino-acid biosynthesis</keyword>
<dbReference type="GO" id="GO:0050661">
    <property type="term" value="F:NADP binding"/>
    <property type="evidence" value="ECO:0007669"/>
    <property type="project" value="InterPro"/>
</dbReference>
<keyword evidence="7 12" id="KW-0791">Threonine biosynthesis</keyword>
<dbReference type="GO" id="GO:0009088">
    <property type="term" value="P:threonine biosynthetic process"/>
    <property type="evidence" value="ECO:0007669"/>
    <property type="project" value="UniProtKB-UniPathway"/>
</dbReference>
<dbReference type="RefSeq" id="WP_044635015.1">
    <property type="nucleotide sequence ID" value="NZ_CDNC01000049.1"/>
</dbReference>
<keyword evidence="9 12" id="KW-0486">Methionine biosynthesis</keyword>
<dbReference type="Pfam" id="PF03447">
    <property type="entry name" value="NAD_binding_3"/>
    <property type="match status" value="1"/>
</dbReference>
<evidence type="ECO:0000256" key="8">
    <source>
        <dbReference type="ARBA" id="ARBA00023002"/>
    </source>
</evidence>
<dbReference type="Gene3D" id="3.30.360.10">
    <property type="entry name" value="Dihydrodipicolinate Reductase, domain 2"/>
    <property type="match status" value="1"/>
</dbReference>
<dbReference type="NCBIfam" id="NF004976">
    <property type="entry name" value="PRK06349.1"/>
    <property type="match status" value="1"/>
</dbReference>
<sequence length="315" mass="33974">MRTIGILGFGTVGKSVYDIFNEQKTSVEKALGSPAAVKKILVRDIEKHRRENSQLNLFTQDINEVIEDPEINTVIEVTGGAIFPAIKQAMINGKDIITANKALVSAHMEELHRLADEHRVELKYEASVGGAIPVIEKIADIKCLNEITGIQAVLNGTCNYILTAMENKLRFAEALEKAQAQGFAEADPSADIDGLDTMRKLRILARLAFGIPVREQDIAVEGIRAVGSEEVLTRKAEGLKLKLIAEAHKTPEDIRASVKPVPVPAGTVLGSLVNGENAVIIHCSNAGTLTFKGLGAGGRPTAFSVLKDLLNLKTR</sequence>
<dbReference type="GO" id="GO:0009086">
    <property type="term" value="P:methionine biosynthetic process"/>
    <property type="evidence" value="ECO:0007669"/>
    <property type="project" value="UniProtKB-KW"/>
</dbReference>
<dbReference type="UniPathway" id="UPA00051">
    <property type="reaction ID" value="UER00465"/>
</dbReference>
<keyword evidence="8 12" id="KW-0560">Oxidoreductase</keyword>
<dbReference type="UniPathway" id="UPA00050">
    <property type="reaction ID" value="UER00063"/>
</dbReference>
<feature type="domain" description="Aspartate/homoserine dehydrogenase NAD-binding" evidence="15">
    <location>
        <begin position="8"/>
        <end position="125"/>
    </location>
</feature>
<gene>
    <name evidence="16" type="ORF">TPHV1_70006</name>
</gene>
<evidence type="ECO:0000256" key="11">
    <source>
        <dbReference type="PIRSR" id="PIRSR036497-2"/>
    </source>
</evidence>
<evidence type="ECO:0000256" key="5">
    <source>
        <dbReference type="ARBA" id="ARBA00013376"/>
    </source>
</evidence>
<dbReference type="Proteomes" id="UP000042527">
    <property type="component" value="Unassembled WGS sequence"/>
</dbReference>
<dbReference type="Gene3D" id="3.40.50.720">
    <property type="entry name" value="NAD(P)-binding Rossmann-like Domain"/>
    <property type="match status" value="1"/>
</dbReference>
<dbReference type="InterPro" id="IPR001342">
    <property type="entry name" value="HDH_cat"/>
</dbReference>
<evidence type="ECO:0000256" key="2">
    <source>
        <dbReference type="ARBA" id="ARBA00005062"/>
    </source>
</evidence>
<dbReference type="InterPro" id="IPR005106">
    <property type="entry name" value="Asp/hSer_DH_NAD-bd"/>
</dbReference>
<evidence type="ECO:0000256" key="4">
    <source>
        <dbReference type="ARBA" id="ARBA00013213"/>
    </source>
</evidence>
<evidence type="ECO:0000256" key="9">
    <source>
        <dbReference type="ARBA" id="ARBA00023167"/>
    </source>
</evidence>
<dbReference type="SUPFAM" id="SSF51735">
    <property type="entry name" value="NAD(P)-binding Rossmann-fold domains"/>
    <property type="match status" value="1"/>
</dbReference>
<dbReference type="InterPro" id="IPR022697">
    <property type="entry name" value="HDH_short"/>
</dbReference>